<dbReference type="GO" id="GO:0008270">
    <property type="term" value="F:zinc ion binding"/>
    <property type="evidence" value="ECO:0007669"/>
    <property type="project" value="UniProtKB-UniRule"/>
</dbReference>
<organism evidence="8 9">
    <name type="scientific">Cinnamomum micranthum f. kanehirae</name>
    <dbReference type="NCBI Taxonomy" id="337451"/>
    <lineage>
        <taxon>Eukaryota</taxon>
        <taxon>Viridiplantae</taxon>
        <taxon>Streptophyta</taxon>
        <taxon>Embryophyta</taxon>
        <taxon>Tracheophyta</taxon>
        <taxon>Spermatophyta</taxon>
        <taxon>Magnoliopsida</taxon>
        <taxon>Magnoliidae</taxon>
        <taxon>Laurales</taxon>
        <taxon>Lauraceae</taxon>
        <taxon>Cinnamomum</taxon>
    </lineage>
</organism>
<dbReference type="PANTHER" id="PTHR31669:SF251">
    <property type="entry name" value="PROTEIN FAR1-RELATED SEQUENCE"/>
    <property type="match status" value="1"/>
</dbReference>
<dbReference type="PANTHER" id="PTHR31669">
    <property type="entry name" value="PROTEIN FAR1-RELATED SEQUENCE 10-RELATED"/>
    <property type="match status" value="1"/>
</dbReference>
<evidence type="ECO:0000256" key="5">
    <source>
        <dbReference type="PROSITE-ProRule" id="PRU00325"/>
    </source>
</evidence>
<dbReference type="GO" id="GO:0006355">
    <property type="term" value="P:regulation of DNA-templated transcription"/>
    <property type="evidence" value="ECO:0007669"/>
    <property type="project" value="UniProtKB-UniRule"/>
</dbReference>
<comment type="caution">
    <text evidence="8">The sequence shown here is derived from an EMBL/GenBank/DDBJ whole genome shotgun (WGS) entry which is preliminary data.</text>
</comment>
<comment type="function">
    <text evidence="6">Putative transcription activator involved in regulating light control of development.</text>
</comment>
<dbReference type="InterPro" id="IPR007527">
    <property type="entry name" value="Znf_SWIM"/>
</dbReference>
<proteinExistence type="inferred from homology"/>
<dbReference type="PROSITE" id="PS50966">
    <property type="entry name" value="ZF_SWIM"/>
    <property type="match status" value="1"/>
</dbReference>
<sequence>MKTRSPMEKQMVEAYTRKIFYKFQDELFMTMSLGEKLVYEDDMSCKFVVKNYFDEFEIEREVSWKKDELHAYCSHKKFEFEGIPCCHVLSVLKHLSILFLPEHYILKRWTKGVTKDAFVDDVESCESADVNQCLSRHSHLSCMFAGLIDRASNSREGLNILVSGHTKLEMKLSQVTLNNPEDTSVGKGKGLVDSNVVEYHEPSHVVTKGRAKRLKSSNEKATKERFCRGCNKRGVSHDKRNCPVLLNRLVDAEPSQSLDSNCGSRESFDEEML</sequence>
<accession>A0A443NYQ8</accession>
<name>A0A443NYQ8_9MAGN</name>
<dbReference type="EMBL" id="QPKB01000004">
    <property type="protein sequence ID" value="RWR83633.1"/>
    <property type="molecule type" value="Genomic_DNA"/>
</dbReference>
<evidence type="ECO:0000256" key="6">
    <source>
        <dbReference type="RuleBase" id="RU367018"/>
    </source>
</evidence>
<evidence type="ECO:0000256" key="2">
    <source>
        <dbReference type="ARBA" id="ARBA00022723"/>
    </source>
</evidence>
<evidence type="ECO:0000256" key="3">
    <source>
        <dbReference type="ARBA" id="ARBA00022771"/>
    </source>
</evidence>
<dbReference type="Proteomes" id="UP000283530">
    <property type="component" value="Unassembled WGS sequence"/>
</dbReference>
<dbReference type="InterPro" id="IPR031052">
    <property type="entry name" value="FHY3/FAR1"/>
</dbReference>
<dbReference type="InterPro" id="IPR006564">
    <property type="entry name" value="Znf_PMZ"/>
</dbReference>
<dbReference type="Pfam" id="PF04434">
    <property type="entry name" value="SWIM"/>
    <property type="match status" value="1"/>
</dbReference>
<dbReference type="AlphaFoldDB" id="A0A443NYQ8"/>
<keyword evidence="3 5" id="KW-0863">Zinc-finger</keyword>
<gene>
    <name evidence="8" type="ORF">CKAN_01239300</name>
</gene>
<reference evidence="8 9" key="1">
    <citation type="journal article" date="2019" name="Nat. Plants">
        <title>Stout camphor tree genome fills gaps in understanding of flowering plant genome evolution.</title>
        <authorList>
            <person name="Chaw S.M."/>
            <person name="Liu Y.C."/>
            <person name="Wu Y.W."/>
            <person name="Wang H.Y."/>
            <person name="Lin C.I."/>
            <person name="Wu C.S."/>
            <person name="Ke H.M."/>
            <person name="Chang L.Y."/>
            <person name="Hsu C.Y."/>
            <person name="Yang H.T."/>
            <person name="Sudianto E."/>
            <person name="Hsu M.H."/>
            <person name="Wu K.P."/>
            <person name="Wang L.N."/>
            <person name="Leebens-Mack J.H."/>
            <person name="Tsai I.J."/>
        </authorList>
    </citation>
    <scope>NUCLEOTIDE SEQUENCE [LARGE SCALE GENOMIC DNA]</scope>
    <source>
        <strain evidence="9">cv. Chaw 1501</strain>
        <tissue evidence="8">Young leaves</tissue>
    </source>
</reference>
<comment type="similarity">
    <text evidence="1 6">Belongs to the FHY3/FAR1 family.</text>
</comment>
<keyword evidence="2 6" id="KW-0479">Metal-binding</keyword>
<dbReference type="GO" id="GO:0005634">
    <property type="term" value="C:nucleus"/>
    <property type="evidence" value="ECO:0007669"/>
    <property type="project" value="UniProtKB-SubCell"/>
</dbReference>
<evidence type="ECO:0000313" key="9">
    <source>
        <dbReference type="Proteomes" id="UP000283530"/>
    </source>
</evidence>
<evidence type="ECO:0000256" key="1">
    <source>
        <dbReference type="ARBA" id="ARBA00005889"/>
    </source>
</evidence>
<keyword evidence="6" id="KW-0539">Nucleus</keyword>
<comment type="subcellular location">
    <subcellularLocation>
        <location evidence="6">Nucleus</location>
    </subcellularLocation>
</comment>
<feature type="domain" description="SWIM-type" evidence="7">
    <location>
        <begin position="58"/>
        <end position="96"/>
    </location>
</feature>
<dbReference type="OrthoDB" id="1677172at2759"/>
<evidence type="ECO:0000256" key="4">
    <source>
        <dbReference type="ARBA" id="ARBA00022833"/>
    </source>
</evidence>
<keyword evidence="4 6" id="KW-0862">Zinc</keyword>
<evidence type="ECO:0000259" key="7">
    <source>
        <dbReference type="PROSITE" id="PS50966"/>
    </source>
</evidence>
<evidence type="ECO:0000313" key="8">
    <source>
        <dbReference type="EMBL" id="RWR83633.1"/>
    </source>
</evidence>
<protein>
    <recommendedName>
        <fullName evidence="6">Protein FAR1-RELATED SEQUENCE</fullName>
    </recommendedName>
</protein>
<keyword evidence="9" id="KW-1185">Reference proteome</keyword>
<dbReference type="SMART" id="SM00575">
    <property type="entry name" value="ZnF_PMZ"/>
    <property type="match status" value="1"/>
</dbReference>